<reference evidence="4 5" key="1">
    <citation type="submission" date="2006-06" db="EMBL/GenBank/DDBJ databases">
        <title>Complete sequence of Rubrobacter xylanophilus DSM 9941.</title>
        <authorList>
            <consortium name="US DOE Joint Genome Institute"/>
            <person name="Copeland A."/>
            <person name="Lucas S."/>
            <person name="Lapidus A."/>
            <person name="Barry K."/>
            <person name="Detter J.C."/>
            <person name="Glavina del Rio T."/>
            <person name="Hammon N."/>
            <person name="Israni S."/>
            <person name="Dalin E."/>
            <person name="Tice H."/>
            <person name="Pitluck S."/>
            <person name="Munk A.C."/>
            <person name="Brettin T."/>
            <person name="Bruce D."/>
            <person name="Han C."/>
            <person name="Tapia R."/>
            <person name="Gilna P."/>
            <person name="Schmutz J."/>
            <person name="Larimer F."/>
            <person name="Land M."/>
            <person name="Hauser L."/>
            <person name="Kyrpides N."/>
            <person name="Lykidis A."/>
            <person name="da Costa M.S."/>
            <person name="Rainey F.A."/>
            <person name="Empadinhas N."/>
            <person name="Jolivet E."/>
            <person name="Battista J.R."/>
            <person name="Richardson P."/>
        </authorList>
    </citation>
    <scope>NUCLEOTIDE SEQUENCE [LARGE SCALE GENOMIC DNA]</scope>
    <source>
        <strain evidence="5">DSM 9941 / NBRC 16129 / PRD-1</strain>
    </source>
</reference>
<dbReference type="eggNOG" id="COG3167">
    <property type="taxonomic scope" value="Bacteria"/>
</dbReference>
<feature type="compositionally biased region" description="Low complexity" evidence="2">
    <location>
        <begin position="194"/>
        <end position="206"/>
    </location>
</feature>
<evidence type="ECO:0000256" key="1">
    <source>
        <dbReference type="SAM" id="Coils"/>
    </source>
</evidence>
<organism evidence="4 5">
    <name type="scientific">Rubrobacter xylanophilus (strain DSM 9941 / JCM 11954 / NBRC 16129 / PRD-1)</name>
    <dbReference type="NCBI Taxonomy" id="266117"/>
    <lineage>
        <taxon>Bacteria</taxon>
        <taxon>Bacillati</taxon>
        <taxon>Actinomycetota</taxon>
        <taxon>Rubrobacteria</taxon>
        <taxon>Rubrobacterales</taxon>
        <taxon>Rubrobacteraceae</taxon>
        <taxon>Rubrobacter</taxon>
    </lineage>
</organism>
<dbReference type="InterPro" id="IPR014717">
    <property type="entry name" value="Transl_elong_EF1B/ribsomal_bS6"/>
</dbReference>
<accession>Q1AW03</accession>
<name>Q1AW03_RUBXD</name>
<dbReference type="Gene3D" id="3.30.70.60">
    <property type="match status" value="1"/>
</dbReference>
<dbReference type="GO" id="GO:0043683">
    <property type="term" value="P:type IV pilus assembly"/>
    <property type="evidence" value="ECO:0007669"/>
    <property type="project" value="InterPro"/>
</dbReference>
<dbReference type="GO" id="GO:0043107">
    <property type="term" value="P:type IV pilus-dependent motility"/>
    <property type="evidence" value="ECO:0007669"/>
    <property type="project" value="InterPro"/>
</dbReference>
<keyword evidence="3" id="KW-0812">Transmembrane</keyword>
<dbReference type="Pfam" id="PF04350">
    <property type="entry name" value="PilO"/>
    <property type="match status" value="1"/>
</dbReference>
<dbReference type="HOGENOM" id="CLU_1199064_0_0_11"/>
<evidence type="ECO:0000256" key="3">
    <source>
        <dbReference type="SAM" id="Phobius"/>
    </source>
</evidence>
<feature type="region of interest" description="Disordered" evidence="2">
    <location>
        <begin position="186"/>
        <end position="206"/>
    </location>
</feature>
<keyword evidence="3" id="KW-1133">Transmembrane helix</keyword>
<keyword evidence="3" id="KW-0472">Membrane</keyword>
<gene>
    <name evidence="4" type="ordered locus">Rxyl_1463</name>
</gene>
<evidence type="ECO:0000313" key="4">
    <source>
        <dbReference type="EMBL" id="ABG04425.1"/>
    </source>
</evidence>
<evidence type="ECO:0000256" key="2">
    <source>
        <dbReference type="SAM" id="MobiDB-lite"/>
    </source>
</evidence>
<dbReference type="STRING" id="266117.Rxyl_1463"/>
<dbReference type="RefSeq" id="WP_011564442.1">
    <property type="nucleotide sequence ID" value="NC_008148.1"/>
</dbReference>
<dbReference type="PANTHER" id="PTHR39555">
    <property type="entry name" value="FIMBRIAL ASSEMBLY PROTEIN PILO-LIKE PROTEIN-RELATED"/>
    <property type="match status" value="1"/>
</dbReference>
<feature type="coiled-coil region" evidence="1">
    <location>
        <begin position="34"/>
        <end position="78"/>
    </location>
</feature>
<dbReference type="Proteomes" id="UP000006637">
    <property type="component" value="Chromosome"/>
</dbReference>
<protein>
    <submittedName>
        <fullName evidence="4">Tfp pilus assembly protein PilO-like protein</fullName>
    </submittedName>
</protein>
<proteinExistence type="predicted"/>
<dbReference type="PANTHER" id="PTHR39555:SF1">
    <property type="entry name" value="TYPE IV PILUS INNER MEMBRANE COMPONENT PILO"/>
    <property type="match status" value="1"/>
</dbReference>
<dbReference type="AlphaFoldDB" id="Q1AW03"/>
<dbReference type="KEGG" id="rxy:Rxyl_1463"/>
<keyword evidence="1" id="KW-0175">Coiled coil</keyword>
<dbReference type="InterPro" id="IPR007445">
    <property type="entry name" value="PilO"/>
</dbReference>
<evidence type="ECO:0000313" key="5">
    <source>
        <dbReference type="Proteomes" id="UP000006637"/>
    </source>
</evidence>
<feature type="transmembrane region" description="Helical" evidence="3">
    <location>
        <begin position="7"/>
        <end position="31"/>
    </location>
</feature>
<sequence length="206" mass="22326">MDGERRTLVFGALGILAAVALAYLLLLSPLLDRLQSSAQERDQKEARLAGLREEVRRLEDVRRNAPELERQLLELSRRIPERPEIPTFIVQVEEVARASGVTQLSIEPGTPGAPETGGPYSVVPVTMTFEGTYEEMQDFLLRLQNLVRLVAVNEVSYEPAEAAGAAAGIERLLRVEVRAEIYFQPEGPAGAGAGETTTGEVTSGGG</sequence>
<dbReference type="EMBL" id="CP000386">
    <property type="protein sequence ID" value="ABG04425.1"/>
    <property type="molecule type" value="Genomic_DNA"/>
</dbReference>
<keyword evidence="5" id="KW-1185">Reference proteome</keyword>
<dbReference type="OrthoDB" id="5244729at2"/>